<proteinExistence type="predicted"/>
<evidence type="ECO:0000256" key="3">
    <source>
        <dbReference type="ARBA" id="ARBA00022519"/>
    </source>
</evidence>
<feature type="domain" description="Mce/MlaD" evidence="9">
    <location>
        <begin position="220"/>
        <end position="276"/>
    </location>
</feature>
<dbReference type="EMBL" id="CP030918">
    <property type="protein sequence ID" value="AXC48888.1"/>
    <property type="molecule type" value="Genomic_DNA"/>
</dbReference>
<feature type="compositionally biased region" description="Low complexity" evidence="7">
    <location>
        <begin position="12"/>
        <end position="25"/>
    </location>
</feature>
<dbReference type="InterPro" id="IPR051800">
    <property type="entry name" value="PqiA-PqiB_transport"/>
</dbReference>
<keyword evidence="3" id="KW-0997">Cell inner membrane</keyword>
<sequence>MTDPTLPPRGPQSPSGPTGSPPQQTDAEGLPPRPLTEPAGFGRQPAAPAEDGTGRRPGVRAVQRTARNAMLAGVSLIWLVPIIALIAILGLAWNSWSQRGDLIQVSFNDATGITPGETVLKFREVTVGKVEGVRFSGDLSEVILDIRVDKDVERFIDADSQFWIVRPQVSASGISRLDTVLTGVFIEGYWDSQIGPPQQGPHRGLERAPLTRANQPGRWVVLAADTAKGLSEGAPVLYRGLPVGRMENIRLSDRDEGVLADVFIEAPHDKRLTTATVFWDTAGLSLSLGAQGLALNVGSLSSLLQGGVQFETMTSGGTPVPPGHVFRLNPNEDAARNSLFSGDAAGEVRLTVLVDNAVRGLAKGADVQFQGLAVGRVTDLGLRVADTPPDQPRQVQQEVTIALSPERMGLPPGSTSDQTLAFIADRVREGLRARVASAGFLGTALMIEMIQIPNAAPATLDLAAKPYPLIPSAPGDISDFTATAQGFISKVGQLPLQETLRSAQDMMNSVTALASSEETRNVPRDARATLDEAQKTLAEIRKIAEDLRKSGAMDQAGEAVAATQRAATAVADAVEGVPKVVERLGVVADNAATVDLKKLGDAATEAATALRDVVASDAARELPKRLGTALESFDKAANELRAVTTQLKDSRAVEKLGLMVDEATAAAEAVKVAAAEVPDMVTKIEDTATAVEAFDFAGISAEAKGIVQQLRAMLGTEDAAQLPRNLSDTLKAASGLLNDLRDGNAVGSLNALLASARTATDNIAASVQRLPQLAQRYEQLAARAEAVIATYGNRSAFNVELLGALRELRRATAAFGSLASTIERNPRAFILGR</sequence>
<comment type="subcellular location">
    <subcellularLocation>
        <location evidence="1">Cell inner membrane</location>
    </subcellularLocation>
</comment>
<evidence type="ECO:0000256" key="1">
    <source>
        <dbReference type="ARBA" id="ARBA00004533"/>
    </source>
</evidence>
<evidence type="ECO:0000256" key="6">
    <source>
        <dbReference type="ARBA" id="ARBA00023136"/>
    </source>
</evidence>
<dbReference type="InterPro" id="IPR003399">
    <property type="entry name" value="Mce/MlaD"/>
</dbReference>
<feature type="domain" description="Mce/MlaD" evidence="9">
    <location>
        <begin position="102"/>
        <end position="170"/>
    </location>
</feature>
<feature type="transmembrane region" description="Helical" evidence="8">
    <location>
        <begin position="69"/>
        <end position="93"/>
    </location>
</feature>
<keyword evidence="2" id="KW-1003">Cell membrane</keyword>
<evidence type="ECO:0000256" key="2">
    <source>
        <dbReference type="ARBA" id="ARBA00022475"/>
    </source>
</evidence>
<keyword evidence="6 8" id="KW-0472">Membrane</keyword>
<evidence type="ECO:0000259" key="9">
    <source>
        <dbReference type="Pfam" id="PF02470"/>
    </source>
</evidence>
<feature type="compositionally biased region" description="Pro residues" evidence="7">
    <location>
        <begin position="1"/>
        <end position="11"/>
    </location>
</feature>
<feature type="domain" description="Mce/MlaD" evidence="9">
    <location>
        <begin position="348"/>
        <end position="449"/>
    </location>
</feature>
<protein>
    <submittedName>
        <fullName evidence="10">MCE family protein</fullName>
    </submittedName>
</protein>
<name>A0A344PHN3_9RHOB</name>
<dbReference type="OrthoDB" id="9806984at2"/>
<dbReference type="GO" id="GO:0005886">
    <property type="term" value="C:plasma membrane"/>
    <property type="evidence" value="ECO:0007669"/>
    <property type="project" value="UniProtKB-SubCell"/>
</dbReference>
<dbReference type="AlphaFoldDB" id="A0A344PHN3"/>
<dbReference type="Proteomes" id="UP000252023">
    <property type="component" value="Chromosome"/>
</dbReference>
<gene>
    <name evidence="10" type="ORF">DRW48_03525</name>
</gene>
<keyword evidence="11" id="KW-1185">Reference proteome</keyword>
<dbReference type="RefSeq" id="WP_114075207.1">
    <property type="nucleotide sequence ID" value="NZ_CP030918.1"/>
</dbReference>
<organism evidence="10 11">
    <name type="scientific">Paracoccus suum</name>
    <dbReference type="NCBI Taxonomy" id="2259340"/>
    <lineage>
        <taxon>Bacteria</taxon>
        <taxon>Pseudomonadati</taxon>
        <taxon>Pseudomonadota</taxon>
        <taxon>Alphaproteobacteria</taxon>
        <taxon>Rhodobacterales</taxon>
        <taxon>Paracoccaceae</taxon>
        <taxon>Paracoccus</taxon>
    </lineage>
</organism>
<accession>A0A344PHN3</accession>
<dbReference type="PANTHER" id="PTHR30462">
    <property type="entry name" value="INTERMEMBRANE TRANSPORT PROTEIN PQIB-RELATED"/>
    <property type="match status" value="1"/>
</dbReference>
<evidence type="ECO:0000256" key="7">
    <source>
        <dbReference type="SAM" id="MobiDB-lite"/>
    </source>
</evidence>
<keyword evidence="4 8" id="KW-0812">Transmembrane</keyword>
<keyword evidence="5 8" id="KW-1133">Transmembrane helix</keyword>
<evidence type="ECO:0000313" key="11">
    <source>
        <dbReference type="Proteomes" id="UP000252023"/>
    </source>
</evidence>
<evidence type="ECO:0000256" key="8">
    <source>
        <dbReference type="SAM" id="Phobius"/>
    </source>
</evidence>
<dbReference type="KEGG" id="pars:DRW48_03525"/>
<dbReference type="PANTHER" id="PTHR30462:SF0">
    <property type="entry name" value="INTERMEMBRANE TRANSPORT PROTEIN YEBT"/>
    <property type="match status" value="1"/>
</dbReference>
<evidence type="ECO:0000256" key="4">
    <source>
        <dbReference type="ARBA" id="ARBA00022692"/>
    </source>
</evidence>
<evidence type="ECO:0000256" key="5">
    <source>
        <dbReference type="ARBA" id="ARBA00022989"/>
    </source>
</evidence>
<dbReference type="Pfam" id="PF02470">
    <property type="entry name" value="MlaD"/>
    <property type="match status" value="3"/>
</dbReference>
<feature type="region of interest" description="Disordered" evidence="7">
    <location>
        <begin position="1"/>
        <end position="58"/>
    </location>
</feature>
<evidence type="ECO:0000313" key="10">
    <source>
        <dbReference type="EMBL" id="AXC48888.1"/>
    </source>
</evidence>
<reference evidence="11" key="1">
    <citation type="submission" date="2018-07" db="EMBL/GenBank/DDBJ databases">
        <title>Genome sequencing of Paracoccus sp. SC2-6.</title>
        <authorList>
            <person name="Heo J."/>
            <person name="Kim S.-J."/>
            <person name="Kwon S.-W."/>
        </authorList>
    </citation>
    <scope>NUCLEOTIDE SEQUENCE [LARGE SCALE GENOMIC DNA]</scope>
    <source>
        <strain evidence="11">SC2-6</strain>
    </source>
</reference>